<dbReference type="PROSITE" id="PS50250">
    <property type="entry name" value="PCI"/>
    <property type="match status" value="1"/>
</dbReference>
<sequence length="411" mass="48386">MAKYFDGHIMLKIIGEYENQNVFGQKFLQKEKLAALLKTRLFAQQREVAKTLNISSLNQKIDDFEKQTEQQLKEINENQALVQFLDQQEQRKQNNQKKYNVDPALQKTLATLAKINYDLGNYQESEKYLQIVFSQFREDSSMTLNLLLGKLNTEIMTNNVRSAKETFTMLKNKLEEDYYNKKYWGDNYHMLVNFRGYLIHAALYLFIKQGGQKNDLEQFLENVMQEKMIGTIQMICPYFVRYIALAIFISKSSQQSDVDIRKFVKQLKPSIIQYNDCWTQYLQQVQSDFDFDKSKETIQELSKDIKNDIFMKKWQSSLIEHAKNLYFENYCRLYTSVTIQYVAEFLGVDNDEAEIWIVNLIRNANIEAKIDSEKGLISITRNPQNINEKISLKVRDVIPRTNIIASNIQKV</sequence>
<feature type="domain" description="PCI" evidence="4">
    <location>
        <begin position="212"/>
        <end position="384"/>
    </location>
</feature>
<keyword evidence="6" id="KW-1185">Reference proteome</keyword>
<keyword evidence="3" id="KW-0648">Protein biosynthesis</keyword>
<dbReference type="OMA" id="HFHLLNY"/>
<keyword evidence="2" id="KW-0396">Initiation factor</keyword>
<dbReference type="GO" id="GO:0003743">
    <property type="term" value="F:translation initiation factor activity"/>
    <property type="evidence" value="ECO:0007669"/>
    <property type="project" value="UniProtKB-KW"/>
</dbReference>
<dbReference type="GO" id="GO:0005852">
    <property type="term" value="C:eukaryotic translation initiation factor 3 complex"/>
    <property type="evidence" value="ECO:0007669"/>
    <property type="project" value="InterPro"/>
</dbReference>
<gene>
    <name evidence="5" type="ORF">PPERSA_07228</name>
</gene>
<accession>A0A0V0QD20</accession>
<dbReference type="SMART" id="SM00088">
    <property type="entry name" value="PINT"/>
    <property type="match status" value="1"/>
</dbReference>
<dbReference type="EMBL" id="LDAU01000195">
    <property type="protein sequence ID" value="KRX00121.1"/>
    <property type="molecule type" value="Genomic_DNA"/>
</dbReference>
<dbReference type="PANTHER" id="PTHR10317">
    <property type="entry name" value="EUKARYOTIC TRANSLATION INITIATION FACTOR 3 SUBUNIT E"/>
    <property type="match status" value="1"/>
</dbReference>
<dbReference type="AlphaFoldDB" id="A0A0V0QD20"/>
<dbReference type="SUPFAM" id="SSF46785">
    <property type="entry name" value="Winged helix' DNA-binding domain"/>
    <property type="match status" value="1"/>
</dbReference>
<dbReference type="FunCoup" id="A0A0V0QD20">
    <property type="interactions" value="488"/>
</dbReference>
<dbReference type="InterPro" id="IPR016650">
    <property type="entry name" value="eIF3e"/>
</dbReference>
<dbReference type="Gene3D" id="1.25.40.570">
    <property type="match status" value="1"/>
</dbReference>
<dbReference type="InterPro" id="IPR000717">
    <property type="entry name" value="PCI_dom"/>
</dbReference>
<dbReference type="Pfam" id="PF01399">
    <property type="entry name" value="PCI"/>
    <property type="match status" value="1"/>
</dbReference>
<reference evidence="5 6" key="1">
    <citation type="journal article" date="2015" name="Sci. Rep.">
        <title>Genome of the facultative scuticociliatosis pathogen Pseudocohnilembus persalinus provides insight into its virulence through horizontal gene transfer.</title>
        <authorList>
            <person name="Xiong J."/>
            <person name="Wang G."/>
            <person name="Cheng J."/>
            <person name="Tian M."/>
            <person name="Pan X."/>
            <person name="Warren A."/>
            <person name="Jiang C."/>
            <person name="Yuan D."/>
            <person name="Miao W."/>
        </authorList>
    </citation>
    <scope>NUCLEOTIDE SEQUENCE [LARGE SCALE GENOMIC DNA]</scope>
    <source>
        <strain evidence="5">36N120E</strain>
    </source>
</reference>
<protein>
    <recommendedName>
        <fullName evidence="4">PCI domain-containing protein</fullName>
    </recommendedName>
</protein>
<proteinExistence type="predicted"/>
<dbReference type="InParanoid" id="A0A0V0QD20"/>
<evidence type="ECO:0000256" key="1">
    <source>
        <dbReference type="ARBA" id="ARBA00022490"/>
    </source>
</evidence>
<dbReference type="Proteomes" id="UP000054937">
    <property type="component" value="Unassembled WGS sequence"/>
</dbReference>
<dbReference type="OrthoDB" id="288440at2759"/>
<evidence type="ECO:0000259" key="4">
    <source>
        <dbReference type="PROSITE" id="PS50250"/>
    </source>
</evidence>
<dbReference type="InterPro" id="IPR036390">
    <property type="entry name" value="WH_DNA-bd_sf"/>
</dbReference>
<evidence type="ECO:0000313" key="5">
    <source>
        <dbReference type="EMBL" id="KRX00121.1"/>
    </source>
</evidence>
<evidence type="ECO:0000313" key="6">
    <source>
        <dbReference type="Proteomes" id="UP000054937"/>
    </source>
</evidence>
<evidence type="ECO:0000256" key="2">
    <source>
        <dbReference type="ARBA" id="ARBA00022540"/>
    </source>
</evidence>
<organism evidence="5 6">
    <name type="scientific">Pseudocohnilembus persalinus</name>
    <name type="common">Ciliate</name>
    <dbReference type="NCBI Taxonomy" id="266149"/>
    <lineage>
        <taxon>Eukaryota</taxon>
        <taxon>Sar</taxon>
        <taxon>Alveolata</taxon>
        <taxon>Ciliophora</taxon>
        <taxon>Intramacronucleata</taxon>
        <taxon>Oligohymenophorea</taxon>
        <taxon>Scuticociliatia</taxon>
        <taxon>Philasterida</taxon>
        <taxon>Pseudocohnilembidae</taxon>
        <taxon>Pseudocohnilembus</taxon>
    </lineage>
</organism>
<name>A0A0V0QD20_PSEPJ</name>
<comment type="caution">
    <text evidence="5">The sequence shown here is derived from an EMBL/GenBank/DDBJ whole genome shotgun (WGS) entry which is preliminary data.</text>
</comment>
<evidence type="ECO:0000256" key="3">
    <source>
        <dbReference type="ARBA" id="ARBA00022917"/>
    </source>
</evidence>
<keyword evidence="1" id="KW-0963">Cytoplasm</keyword>